<dbReference type="Proteomes" id="UP001605989">
    <property type="component" value="Unassembled WGS sequence"/>
</dbReference>
<dbReference type="InterPro" id="IPR005564">
    <property type="entry name" value="Major_capsid_GpE"/>
</dbReference>
<evidence type="ECO:0000313" key="1">
    <source>
        <dbReference type="EMBL" id="MFG6273278.1"/>
    </source>
</evidence>
<proteinExistence type="predicted"/>
<organism evidence="1 2">
    <name type="scientific">Megasphaera hexanoica</name>
    <dbReference type="NCBI Taxonomy" id="1675036"/>
    <lineage>
        <taxon>Bacteria</taxon>
        <taxon>Bacillati</taxon>
        <taxon>Bacillota</taxon>
        <taxon>Negativicutes</taxon>
        <taxon>Veillonellales</taxon>
        <taxon>Veillonellaceae</taxon>
        <taxon>Megasphaera</taxon>
    </lineage>
</organism>
<gene>
    <name evidence="1" type="ORF">ACGTZG_08765</name>
</gene>
<sequence length="350" mass="38659">MAIDYKDTVSLLQAMERITPPASFLLDTFFPVIPQVAVQTRIAVEYRKRGRRLAPFVTRGGKGLNLDREDSKLDIYTPPMIGPRRILDPDIVNERGFGENIYSTVTPAQRAAAQQAEDLVELQNSIINRKSKMAADLLQTGKCDIYGYADDGKTDLLDTVDYGFDHTVTPTTKWDQAGATIYSDIKNASEMVQEDAGLVPTVMVCGKNIADYLLNNDQIMKWLSIPLASNLSLMNIQPTIVSPQVMRIGVIQSLNLEVYTYAETYVDDDGKVQSFLDSDTAVLAVPGKGRQLHGAVTLVNDAGNGYDTYAAKYVPYYMGSKESQQVALAMYSRCVLAPECVDDWAVIKAK</sequence>
<dbReference type="Gene3D" id="3.15.30.10">
    <property type="entry name" value="putative capsid protein of prophage domain like"/>
    <property type="match status" value="1"/>
</dbReference>
<comment type="caution">
    <text evidence="1">The sequence shown here is derived from an EMBL/GenBank/DDBJ whole genome shotgun (WGS) entry which is preliminary data.</text>
</comment>
<name>A0ABW7DPM4_9FIRM</name>
<dbReference type="EMBL" id="JBIEKR010000006">
    <property type="protein sequence ID" value="MFG6273278.1"/>
    <property type="molecule type" value="Genomic_DNA"/>
</dbReference>
<dbReference type="Pfam" id="PF03864">
    <property type="entry name" value="Phage_cap_E"/>
    <property type="match status" value="1"/>
</dbReference>
<reference evidence="1 2" key="1">
    <citation type="submission" date="2024-10" db="EMBL/GenBank/DDBJ databases">
        <authorList>
            <person name="Sang B.-I."/>
            <person name="Prabhaharan D."/>
        </authorList>
    </citation>
    <scope>NUCLEOTIDE SEQUENCE [LARGE SCALE GENOMIC DNA]</scope>
    <source>
        <strain evidence="1 2">MH</strain>
    </source>
</reference>
<protein>
    <submittedName>
        <fullName evidence="1">Major capsid protein</fullName>
    </submittedName>
</protein>
<dbReference type="RefSeq" id="WP_059076840.1">
    <property type="nucleotide sequence ID" value="NZ_CP011940.1"/>
</dbReference>
<accession>A0ABW7DPM4</accession>
<dbReference type="Gene3D" id="3.30.1930.10">
    <property type="entry name" value="capsid protein of prophage domain"/>
    <property type="match status" value="1"/>
</dbReference>
<evidence type="ECO:0000313" key="2">
    <source>
        <dbReference type="Proteomes" id="UP001605989"/>
    </source>
</evidence>
<keyword evidence="2" id="KW-1185">Reference proteome</keyword>